<dbReference type="EMBL" id="LAZR01000515">
    <property type="protein sequence ID" value="KKN65863.1"/>
    <property type="molecule type" value="Genomic_DNA"/>
</dbReference>
<comment type="caution">
    <text evidence="1">The sequence shown here is derived from an EMBL/GenBank/DDBJ whole genome shotgun (WGS) entry which is preliminary data.</text>
</comment>
<accession>A0A0F9VJ64</accession>
<protein>
    <submittedName>
        <fullName evidence="1">Uncharacterized protein</fullName>
    </submittedName>
</protein>
<evidence type="ECO:0000313" key="1">
    <source>
        <dbReference type="EMBL" id="KKN65863.1"/>
    </source>
</evidence>
<sequence length="73" mass="8756">MNLKMFCSFNGIPHFSKTYLRYLFKIEELEKFKGFNLSNYNGIDKIKILRNCVEPEIALRIFKMAFKDKQTKL</sequence>
<gene>
    <name evidence="1" type="ORF">LCGC14_0477990</name>
</gene>
<proteinExistence type="predicted"/>
<dbReference type="AlphaFoldDB" id="A0A0F9VJ64"/>
<reference evidence="1" key="1">
    <citation type="journal article" date="2015" name="Nature">
        <title>Complex archaea that bridge the gap between prokaryotes and eukaryotes.</title>
        <authorList>
            <person name="Spang A."/>
            <person name="Saw J.H."/>
            <person name="Jorgensen S.L."/>
            <person name="Zaremba-Niedzwiedzka K."/>
            <person name="Martijn J."/>
            <person name="Lind A.E."/>
            <person name="van Eijk R."/>
            <person name="Schleper C."/>
            <person name="Guy L."/>
            <person name="Ettema T.J."/>
        </authorList>
    </citation>
    <scope>NUCLEOTIDE SEQUENCE</scope>
</reference>
<organism evidence="1">
    <name type="scientific">marine sediment metagenome</name>
    <dbReference type="NCBI Taxonomy" id="412755"/>
    <lineage>
        <taxon>unclassified sequences</taxon>
        <taxon>metagenomes</taxon>
        <taxon>ecological metagenomes</taxon>
    </lineage>
</organism>
<name>A0A0F9VJ64_9ZZZZ</name>